<protein>
    <submittedName>
        <fullName evidence="1">Uncharacterized protein</fullName>
    </submittedName>
</protein>
<organism evidence="1 2">
    <name type="scientific">Dryococelus australis</name>
    <dbReference type="NCBI Taxonomy" id="614101"/>
    <lineage>
        <taxon>Eukaryota</taxon>
        <taxon>Metazoa</taxon>
        <taxon>Ecdysozoa</taxon>
        <taxon>Arthropoda</taxon>
        <taxon>Hexapoda</taxon>
        <taxon>Insecta</taxon>
        <taxon>Pterygota</taxon>
        <taxon>Neoptera</taxon>
        <taxon>Polyneoptera</taxon>
        <taxon>Phasmatodea</taxon>
        <taxon>Verophasmatodea</taxon>
        <taxon>Anareolatae</taxon>
        <taxon>Phasmatidae</taxon>
        <taxon>Eurycanthinae</taxon>
        <taxon>Dryococelus</taxon>
    </lineage>
</organism>
<dbReference type="Proteomes" id="UP001159363">
    <property type="component" value="Chromosome 14"/>
</dbReference>
<gene>
    <name evidence="1" type="ORF">PR048_031723</name>
</gene>
<accession>A0ABQ9GA27</accession>
<sequence>MIVVLTCGHRNSAGWSFVLKEKDDLLLKTIRHPSMALHFAYVLLTLRQTKTTMLSFHVSLDNGQGKRLLEWNMSSFPIAIENMSATYRQPLMSTATNTLWLKRRSVWNFFHLAFCSSFIRASKLRQLFVWLCRTSFRHDYSQFVVTDKFSASNIKRANYHAARERRPGACVWAADFPPPPLDKSRRGKLRGFSGKETYPTSTWESDLEALAPAQGIVFIWCAEGTSNSTIPYNIITSKEHDLKYLACVKLFSTFEGAKCGSNKADTAAHIKCAIAVKREALNRRVLFFSHCVYLRDFQRCTGVQRNWVSKVTDFWKSLDSSGLKCVFFRRAENWKIGRMFKIQRYDGNTARFAHRSDEALGACVSVARIFLTLDAQFVAAGLVGRVVSIINVYDLEIISKTDALTEAEGASTKQQKTVFIEREWLRSVHSRKPLVTCCNVRSGEILFLSEISKPDIRINYRRCYSCSRSVLTKNNEATVIVKKKKKKFTSEAETKLKRKRAENNVVFVKWYLKSYTSLNYVTNYGARTYADKWPLGAKAVRFITDKVSPMARALASHLGDPGPIPSGFTPGLSHVGIVLNDAACRWVFSDMTCHFESHTGNYWNTRPSFLNVLDRVQHLRAFSSVCGEIRNMGGIRLDFEGNMGNLEGKRKHKRKFQDDGGRRMATIADPAVPDSSFLY</sequence>
<evidence type="ECO:0000313" key="1">
    <source>
        <dbReference type="EMBL" id="KAJ8867914.1"/>
    </source>
</evidence>
<keyword evidence="2" id="KW-1185">Reference proteome</keyword>
<name>A0ABQ9GA27_9NEOP</name>
<proteinExistence type="predicted"/>
<dbReference type="EMBL" id="JARBHB010000015">
    <property type="protein sequence ID" value="KAJ8867914.1"/>
    <property type="molecule type" value="Genomic_DNA"/>
</dbReference>
<evidence type="ECO:0000313" key="2">
    <source>
        <dbReference type="Proteomes" id="UP001159363"/>
    </source>
</evidence>
<comment type="caution">
    <text evidence="1">The sequence shown here is derived from an EMBL/GenBank/DDBJ whole genome shotgun (WGS) entry which is preliminary data.</text>
</comment>
<reference evidence="1 2" key="1">
    <citation type="submission" date="2023-02" db="EMBL/GenBank/DDBJ databases">
        <title>LHISI_Scaffold_Assembly.</title>
        <authorList>
            <person name="Stuart O.P."/>
            <person name="Cleave R."/>
            <person name="Magrath M.J.L."/>
            <person name="Mikheyev A.S."/>
        </authorList>
    </citation>
    <scope>NUCLEOTIDE SEQUENCE [LARGE SCALE GENOMIC DNA]</scope>
    <source>
        <strain evidence="1">Daus_M_001</strain>
        <tissue evidence="1">Leg muscle</tissue>
    </source>
</reference>